<evidence type="ECO:0000256" key="1">
    <source>
        <dbReference type="SAM" id="MobiDB-lite"/>
    </source>
</evidence>
<proteinExistence type="predicted"/>
<feature type="region of interest" description="Disordered" evidence="1">
    <location>
        <begin position="130"/>
        <end position="216"/>
    </location>
</feature>
<sequence length="216" mass="23098">MTTPHQSPSPPRSSSQPRKSPSPVGLNSGGCTRRRIASTTTAVQAVGISHASFCFILLCSLSCSATPLRSNPGHASIVGPPHSLPCLLATPRLTPPHRAPADAVVVPPSAGALPGAALAPLDQRRRSHATKKHMGSSRFGKSCFRPTRKPARAPWKPESGVTLHNNQDQISATAKQNARTPQMELTKMINFKNSLRPHTGSISFPQKRRPRELPIA</sequence>
<protein>
    <submittedName>
        <fullName evidence="2">Uncharacterized protein</fullName>
    </submittedName>
</protein>
<evidence type="ECO:0000313" key="2">
    <source>
        <dbReference type="EnsemblPlants" id="ONIVA04G00120.1"/>
    </source>
</evidence>
<feature type="compositionally biased region" description="Low complexity" evidence="1">
    <location>
        <begin position="1"/>
        <end position="23"/>
    </location>
</feature>
<accession>A0A0E0GX00</accession>
<reference evidence="2" key="2">
    <citation type="submission" date="2018-04" db="EMBL/GenBank/DDBJ databases">
        <title>OnivRS2 (Oryza nivara Reference Sequence Version 2).</title>
        <authorList>
            <person name="Zhang J."/>
            <person name="Kudrna D."/>
            <person name="Lee S."/>
            <person name="Talag J."/>
            <person name="Rajasekar S."/>
            <person name="Welchert J."/>
            <person name="Hsing Y.-I."/>
            <person name="Wing R.A."/>
        </authorList>
    </citation>
    <scope>NUCLEOTIDE SEQUENCE [LARGE SCALE GENOMIC DNA]</scope>
    <source>
        <strain evidence="2">SL10</strain>
    </source>
</reference>
<name>A0A0E0GX00_ORYNI</name>
<reference evidence="2" key="1">
    <citation type="submission" date="2015-04" db="UniProtKB">
        <authorList>
            <consortium name="EnsemblPlants"/>
        </authorList>
    </citation>
    <scope>IDENTIFICATION</scope>
    <source>
        <strain evidence="2">SL10</strain>
    </source>
</reference>
<evidence type="ECO:0000313" key="3">
    <source>
        <dbReference type="Proteomes" id="UP000006591"/>
    </source>
</evidence>
<feature type="region of interest" description="Disordered" evidence="1">
    <location>
        <begin position="1"/>
        <end position="32"/>
    </location>
</feature>
<dbReference type="Proteomes" id="UP000006591">
    <property type="component" value="Chromosome 4"/>
</dbReference>
<dbReference type="HOGENOM" id="CLU_1279433_0_0_1"/>
<dbReference type="EnsemblPlants" id="ONIVA04G00120.1">
    <property type="protein sequence ID" value="ONIVA04G00120.1"/>
    <property type="gene ID" value="ONIVA04G00120"/>
</dbReference>
<organism evidence="2">
    <name type="scientific">Oryza nivara</name>
    <name type="common">Indian wild rice</name>
    <name type="synonym">Oryza sativa f. spontanea</name>
    <dbReference type="NCBI Taxonomy" id="4536"/>
    <lineage>
        <taxon>Eukaryota</taxon>
        <taxon>Viridiplantae</taxon>
        <taxon>Streptophyta</taxon>
        <taxon>Embryophyta</taxon>
        <taxon>Tracheophyta</taxon>
        <taxon>Spermatophyta</taxon>
        <taxon>Magnoliopsida</taxon>
        <taxon>Liliopsida</taxon>
        <taxon>Poales</taxon>
        <taxon>Poaceae</taxon>
        <taxon>BOP clade</taxon>
        <taxon>Oryzoideae</taxon>
        <taxon>Oryzeae</taxon>
        <taxon>Oryzinae</taxon>
        <taxon>Oryza</taxon>
    </lineage>
</organism>
<feature type="compositionally biased region" description="Polar residues" evidence="1">
    <location>
        <begin position="162"/>
        <end position="180"/>
    </location>
</feature>
<dbReference type="Gramene" id="ONIVA04G00120.1">
    <property type="protein sequence ID" value="ONIVA04G00120.1"/>
    <property type="gene ID" value="ONIVA04G00120"/>
</dbReference>
<dbReference type="AlphaFoldDB" id="A0A0E0GX00"/>
<keyword evidence="3" id="KW-1185">Reference proteome</keyword>